<evidence type="ECO:0000256" key="10">
    <source>
        <dbReference type="RuleBase" id="RU364125"/>
    </source>
</evidence>
<keyword evidence="12" id="KW-1185">Reference proteome</keyword>
<evidence type="ECO:0000256" key="4">
    <source>
        <dbReference type="ARBA" id="ARBA00022475"/>
    </source>
</evidence>
<comment type="subcellular location">
    <subcellularLocation>
        <location evidence="10">Cell inner membrane</location>
    </subcellularLocation>
    <subcellularLocation>
        <location evidence="2">Cell membrane</location>
        <topology evidence="2">Single-pass membrane protein</topology>
    </subcellularLocation>
</comment>
<dbReference type="OrthoDB" id="5616092at2"/>
<dbReference type="STRING" id="195064.SAMN05421721_104163"/>
<dbReference type="GO" id="GO:0009425">
    <property type="term" value="C:bacterial-type flagellum basal body"/>
    <property type="evidence" value="ECO:0007669"/>
    <property type="project" value="InterPro"/>
</dbReference>
<dbReference type="InterPro" id="IPR005503">
    <property type="entry name" value="FliL"/>
</dbReference>
<gene>
    <name evidence="11" type="ORF">SAMN05421721_104163</name>
</gene>
<protein>
    <recommendedName>
        <fullName evidence="10">Flagellar protein FliL</fullName>
    </recommendedName>
</protein>
<dbReference type="PANTHER" id="PTHR35091:SF2">
    <property type="entry name" value="FLAGELLAR PROTEIN FLIL"/>
    <property type="match status" value="1"/>
</dbReference>
<dbReference type="Pfam" id="PF03748">
    <property type="entry name" value="FliL"/>
    <property type="match status" value="1"/>
</dbReference>
<evidence type="ECO:0000256" key="1">
    <source>
        <dbReference type="ARBA" id="ARBA00002254"/>
    </source>
</evidence>
<dbReference type="GO" id="GO:0006935">
    <property type="term" value="P:chemotaxis"/>
    <property type="evidence" value="ECO:0007669"/>
    <property type="project" value="UniProtKB-KW"/>
</dbReference>
<comment type="similarity">
    <text evidence="3 10">Belongs to the FliL family.</text>
</comment>
<dbReference type="AlphaFoldDB" id="A0A1I4QHN5"/>
<keyword evidence="6 10" id="KW-0812">Transmembrane</keyword>
<keyword evidence="10" id="KW-0997">Cell inner membrane</keyword>
<keyword evidence="7 10" id="KW-0283">Flagellar rotation</keyword>
<keyword evidence="11" id="KW-0969">Cilium</keyword>
<evidence type="ECO:0000313" key="12">
    <source>
        <dbReference type="Proteomes" id="UP000199556"/>
    </source>
</evidence>
<keyword evidence="4" id="KW-1003">Cell membrane</keyword>
<evidence type="ECO:0000256" key="9">
    <source>
        <dbReference type="ARBA" id="ARBA00023136"/>
    </source>
</evidence>
<keyword evidence="9 10" id="KW-0472">Membrane</keyword>
<keyword evidence="11" id="KW-0282">Flagellum</keyword>
<accession>A0A1I4QHN5</accession>
<feature type="transmembrane region" description="Helical" evidence="10">
    <location>
        <begin position="25"/>
        <end position="48"/>
    </location>
</feature>
<dbReference type="RefSeq" id="WP_090484064.1">
    <property type="nucleotide sequence ID" value="NZ_FOUO01000004.1"/>
</dbReference>
<keyword evidence="11" id="KW-0966">Cell projection</keyword>
<dbReference type="PANTHER" id="PTHR35091">
    <property type="entry name" value="FLAGELLAR PROTEIN FLIL"/>
    <property type="match status" value="1"/>
</dbReference>
<proteinExistence type="inferred from homology"/>
<sequence length="167" mass="18243">MAKRPEKKLNLEAGNAKPKGGRLKLILLILLSSLLAAGVGGGAAWYLLGGMQAQTPSEPAPKEPGYLALDPPLVVNFEGNGRVRFLQVGIVLMARDPQVLEAARKHLPAIRNDLMLLFGDERYEVLLTPEGKEAVRQEALEAVRQVLMDRGEPADVQAIYFNSFVMQ</sequence>
<dbReference type="Proteomes" id="UP000199556">
    <property type="component" value="Unassembled WGS sequence"/>
</dbReference>
<evidence type="ECO:0000256" key="2">
    <source>
        <dbReference type="ARBA" id="ARBA00004162"/>
    </source>
</evidence>
<name>A0A1I4QHN5_ECTMO</name>
<evidence type="ECO:0000256" key="3">
    <source>
        <dbReference type="ARBA" id="ARBA00008281"/>
    </source>
</evidence>
<comment type="function">
    <text evidence="1 10">Controls the rotational direction of flagella during chemotaxis.</text>
</comment>
<evidence type="ECO:0000256" key="8">
    <source>
        <dbReference type="ARBA" id="ARBA00022989"/>
    </source>
</evidence>
<dbReference type="GO" id="GO:0071978">
    <property type="term" value="P:bacterial-type flagellum-dependent swarming motility"/>
    <property type="evidence" value="ECO:0007669"/>
    <property type="project" value="TreeGrafter"/>
</dbReference>
<keyword evidence="8 10" id="KW-1133">Transmembrane helix</keyword>
<reference evidence="11 12" key="1">
    <citation type="submission" date="2016-10" db="EMBL/GenBank/DDBJ databases">
        <authorList>
            <person name="de Groot N.N."/>
        </authorList>
    </citation>
    <scope>NUCLEOTIDE SEQUENCE [LARGE SCALE GENOMIC DNA]</scope>
    <source>
        <strain evidence="11 12">DSM 4180</strain>
    </source>
</reference>
<evidence type="ECO:0000256" key="7">
    <source>
        <dbReference type="ARBA" id="ARBA00022779"/>
    </source>
</evidence>
<evidence type="ECO:0000313" key="11">
    <source>
        <dbReference type="EMBL" id="SFM39534.1"/>
    </source>
</evidence>
<organism evidence="11 12">
    <name type="scientific">Ectothiorhodospira mobilis</name>
    <dbReference type="NCBI Taxonomy" id="195064"/>
    <lineage>
        <taxon>Bacteria</taxon>
        <taxon>Pseudomonadati</taxon>
        <taxon>Pseudomonadota</taxon>
        <taxon>Gammaproteobacteria</taxon>
        <taxon>Chromatiales</taxon>
        <taxon>Ectothiorhodospiraceae</taxon>
        <taxon>Ectothiorhodospira</taxon>
    </lineage>
</organism>
<dbReference type="GO" id="GO:0005886">
    <property type="term" value="C:plasma membrane"/>
    <property type="evidence" value="ECO:0007669"/>
    <property type="project" value="UniProtKB-SubCell"/>
</dbReference>
<evidence type="ECO:0000256" key="5">
    <source>
        <dbReference type="ARBA" id="ARBA00022500"/>
    </source>
</evidence>
<dbReference type="EMBL" id="FOUO01000004">
    <property type="protein sequence ID" value="SFM39534.1"/>
    <property type="molecule type" value="Genomic_DNA"/>
</dbReference>
<evidence type="ECO:0000256" key="6">
    <source>
        <dbReference type="ARBA" id="ARBA00022692"/>
    </source>
</evidence>
<keyword evidence="5 10" id="KW-0145">Chemotaxis</keyword>